<comment type="function">
    <text evidence="3">Might act as an E3 ubiquitin-protein ligase, or as part of E3 complex, which accepts ubiquitin from specific E2 ubiquitin-conjugating enzymes and then transfers it to substrates.</text>
</comment>
<keyword evidence="10 13" id="KW-0863">Zinc-finger</keyword>
<dbReference type="Proteomes" id="UP000826271">
    <property type="component" value="Unassembled WGS sequence"/>
</dbReference>
<dbReference type="FunFam" id="3.30.40.10:FF:000019">
    <property type="entry name" value="RBR-type E3 ubiquitin transferase"/>
    <property type="match status" value="1"/>
</dbReference>
<dbReference type="GO" id="GO:0008270">
    <property type="term" value="F:zinc ion binding"/>
    <property type="evidence" value="ECO:0007669"/>
    <property type="project" value="UniProtKB-KW"/>
</dbReference>
<evidence type="ECO:0000256" key="8">
    <source>
        <dbReference type="ARBA" id="ARBA00022723"/>
    </source>
</evidence>
<evidence type="ECO:0000256" key="11">
    <source>
        <dbReference type="ARBA" id="ARBA00022786"/>
    </source>
</evidence>
<keyword evidence="9" id="KW-0677">Repeat</keyword>
<dbReference type="InterPro" id="IPR001841">
    <property type="entry name" value="Znf_RING"/>
</dbReference>
<dbReference type="PANTHER" id="PTHR11685">
    <property type="entry name" value="RBR FAMILY RING FINGER AND IBR DOMAIN-CONTAINING"/>
    <property type="match status" value="1"/>
</dbReference>
<evidence type="ECO:0000256" key="12">
    <source>
        <dbReference type="ARBA" id="ARBA00022833"/>
    </source>
</evidence>
<dbReference type="InterPro" id="IPR002867">
    <property type="entry name" value="IBR_dom"/>
</dbReference>
<evidence type="ECO:0000313" key="18">
    <source>
        <dbReference type="Proteomes" id="UP000826271"/>
    </source>
</evidence>
<evidence type="ECO:0000256" key="4">
    <source>
        <dbReference type="ARBA" id="ARBA00004906"/>
    </source>
</evidence>
<evidence type="ECO:0000256" key="5">
    <source>
        <dbReference type="ARBA" id="ARBA00005884"/>
    </source>
</evidence>
<evidence type="ECO:0000256" key="3">
    <source>
        <dbReference type="ARBA" id="ARBA00003976"/>
    </source>
</evidence>
<evidence type="ECO:0000256" key="14">
    <source>
        <dbReference type="SAM" id="MobiDB-lite"/>
    </source>
</evidence>
<keyword evidence="12" id="KW-0862">Zinc</keyword>
<dbReference type="Pfam" id="PF01485">
    <property type="entry name" value="IBR"/>
    <property type="match status" value="1"/>
</dbReference>
<dbReference type="InterPro" id="IPR048962">
    <property type="entry name" value="ARIH1-like_UBL"/>
</dbReference>
<feature type="region of interest" description="Disordered" evidence="14">
    <location>
        <begin position="1"/>
        <end position="21"/>
    </location>
</feature>
<evidence type="ECO:0000313" key="17">
    <source>
        <dbReference type="EMBL" id="KAG8387710.1"/>
    </source>
</evidence>
<dbReference type="InterPro" id="IPR044066">
    <property type="entry name" value="TRIAD_supradom"/>
</dbReference>
<comment type="caution">
    <text evidence="17">The sequence shown here is derived from an EMBL/GenBank/DDBJ whole genome shotgun (WGS) entry which is preliminary data.</text>
</comment>
<sequence>MESPEQGHLQYISGGDEYTDEEEIKRQEDFATEKSKASAANKNYTILTEEDIFRRQGDAMASVCSVLSVSKTAACLLLHRYNWSANVVLEKWFASEESVRKAVGLLPESTNPVIGMSRSSSSSSFDEVLCRICFENFPPESFYSAACGHRFCESCWKSYIRTAINDGAGCLTLRCPETSCGGAAAVGLDMIGLLASREDRRKYNQFLLRSYVEENRNRKWCPSPGCAFAVEYHSAGGDDDGDDYNVTCNCSHSFCWNCTEESHRPVDCETLEKWKTKNDAESNNTQWIRINTKPCPQCNRPIEKNQGCNRIACLPPCKFQFCWLCLQNWSVHGYNSCNGYKSTTEKLRIATEEEINRKHFNRYTHFYERWASNENSKKKALLDLGRMDGQLEKLSEAQSQPKLMLDFVVEAWKQIVECRRILKWSYVYGYYLSEEEEESDVNVKLPLFVYLQGQAESGLERLHHCAEQELEQFIYGECNFEKFVDFRSKLKRLTRVTGNYFENLVGALKNGLSEVDSNGDHKRLRRR</sequence>
<dbReference type="Gene3D" id="3.30.40.10">
    <property type="entry name" value="Zinc/RING finger domain, C3HC4 (zinc finger)"/>
    <property type="match status" value="1"/>
</dbReference>
<feature type="domain" description="RING-type" evidence="15">
    <location>
        <begin position="130"/>
        <end position="176"/>
    </location>
</feature>
<name>A0AAV6Y1S4_9LAMI</name>
<comment type="similarity">
    <text evidence="5">Belongs to the RBR family. Ariadne subfamily.</text>
</comment>
<comment type="pathway">
    <text evidence="4">Protein modification; protein ubiquitination.</text>
</comment>
<dbReference type="InterPro" id="IPR031127">
    <property type="entry name" value="E3_UB_ligase_RBR"/>
</dbReference>
<keyword evidence="7" id="KW-0808">Transferase</keyword>
<dbReference type="SMART" id="SM00647">
    <property type="entry name" value="IBR"/>
    <property type="match status" value="2"/>
</dbReference>
<organism evidence="17 18">
    <name type="scientific">Buddleja alternifolia</name>
    <dbReference type="NCBI Taxonomy" id="168488"/>
    <lineage>
        <taxon>Eukaryota</taxon>
        <taxon>Viridiplantae</taxon>
        <taxon>Streptophyta</taxon>
        <taxon>Embryophyta</taxon>
        <taxon>Tracheophyta</taxon>
        <taxon>Spermatophyta</taxon>
        <taxon>Magnoliopsida</taxon>
        <taxon>eudicotyledons</taxon>
        <taxon>Gunneridae</taxon>
        <taxon>Pentapetalae</taxon>
        <taxon>asterids</taxon>
        <taxon>lamiids</taxon>
        <taxon>Lamiales</taxon>
        <taxon>Scrophulariaceae</taxon>
        <taxon>Buddlejeae</taxon>
        <taxon>Buddleja</taxon>
    </lineage>
</organism>
<evidence type="ECO:0000256" key="10">
    <source>
        <dbReference type="ARBA" id="ARBA00022771"/>
    </source>
</evidence>
<dbReference type="Pfam" id="PF21235">
    <property type="entry name" value="UBA_ARI1"/>
    <property type="match status" value="1"/>
</dbReference>
<dbReference type="PROSITE" id="PS50089">
    <property type="entry name" value="ZF_RING_2"/>
    <property type="match status" value="1"/>
</dbReference>
<dbReference type="EMBL" id="WHWC01000002">
    <property type="protein sequence ID" value="KAG8387710.1"/>
    <property type="molecule type" value="Genomic_DNA"/>
</dbReference>
<dbReference type="Gene3D" id="1.20.120.1750">
    <property type="match status" value="1"/>
</dbReference>
<dbReference type="GO" id="GO:0061630">
    <property type="term" value="F:ubiquitin protein ligase activity"/>
    <property type="evidence" value="ECO:0007669"/>
    <property type="project" value="UniProtKB-EC"/>
</dbReference>
<dbReference type="Pfam" id="PF19422">
    <property type="entry name" value="Ariadne"/>
    <property type="match status" value="1"/>
</dbReference>
<dbReference type="GO" id="GO:0016567">
    <property type="term" value="P:protein ubiquitination"/>
    <property type="evidence" value="ECO:0007669"/>
    <property type="project" value="InterPro"/>
</dbReference>
<keyword evidence="8" id="KW-0479">Metal-binding</keyword>
<protein>
    <recommendedName>
        <fullName evidence="6">RBR-type E3 ubiquitin transferase</fullName>
        <ecNumber evidence="6">2.3.2.31</ecNumber>
    </recommendedName>
</protein>
<accession>A0AAV6Y1S4</accession>
<dbReference type="InterPro" id="IPR013083">
    <property type="entry name" value="Znf_RING/FYVE/PHD"/>
</dbReference>
<comment type="cofactor">
    <cofactor evidence="2">
        <name>Zn(2+)</name>
        <dbReference type="ChEBI" id="CHEBI:29105"/>
    </cofactor>
</comment>
<evidence type="ECO:0000259" key="16">
    <source>
        <dbReference type="PROSITE" id="PS51873"/>
    </source>
</evidence>
<dbReference type="SMART" id="SM00184">
    <property type="entry name" value="RING"/>
    <property type="match status" value="2"/>
</dbReference>
<proteinExistence type="inferred from homology"/>
<evidence type="ECO:0000256" key="9">
    <source>
        <dbReference type="ARBA" id="ARBA00022737"/>
    </source>
</evidence>
<dbReference type="CDD" id="cd20346">
    <property type="entry name" value="BRcat_RBR_ANKIB1"/>
    <property type="match status" value="1"/>
</dbReference>
<dbReference type="SUPFAM" id="SSF57850">
    <property type="entry name" value="RING/U-box"/>
    <property type="match status" value="3"/>
</dbReference>
<dbReference type="AlphaFoldDB" id="A0AAV6Y1S4"/>
<keyword evidence="11" id="KW-0833">Ubl conjugation pathway</keyword>
<dbReference type="Pfam" id="PF00097">
    <property type="entry name" value="zf-C3HC4"/>
    <property type="match status" value="1"/>
</dbReference>
<dbReference type="InterPro" id="IPR045840">
    <property type="entry name" value="Ariadne"/>
</dbReference>
<dbReference type="InterPro" id="IPR018957">
    <property type="entry name" value="Znf_C3HC4_RING-type"/>
</dbReference>
<dbReference type="Pfam" id="PF22191">
    <property type="entry name" value="IBR_1"/>
    <property type="match status" value="1"/>
</dbReference>
<evidence type="ECO:0000256" key="1">
    <source>
        <dbReference type="ARBA" id="ARBA00001798"/>
    </source>
</evidence>
<evidence type="ECO:0000256" key="7">
    <source>
        <dbReference type="ARBA" id="ARBA00022679"/>
    </source>
</evidence>
<feature type="domain" description="RING-type" evidence="16">
    <location>
        <begin position="126"/>
        <end position="341"/>
    </location>
</feature>
<dbReference type="FunFam" id="1.20.120.1750:FF:000027">
    <property type="entry name" value="RBR-type E3 ubiquitin transferase"/>
    <property type="match status" value="1"/>
</dbReference>
<comment type="catalytic activity">
    <reaction evidence="1">
        <text>[E2 ubiquitin-conjugating enzyme]-S-ubiquitinyl-L-cysteine + [acceptor protein]-L-lysine = [E2 ubiquitin-conjugating enzyme]-L-cysteine + [acceptor protein]-N(6)-ubiquitinyl-L-lysine.</text>
        <dbReference type="EC" id="2.3.2.31"/>
    </reaction>
</comment>
<dbReference type="PROSITE" id="PS51873">
    <property type="entry name" value="TRIAD"/>
    <property type="match status" value="1"/>
</dbReference>
<evidence type="ECO:0000256" key="13">
    <source>
        <dbReference type="PROSITE-ProRule" id="PRU00175"/>
    </source>
</evidence>
<evidence type="ECO:0000256" key="2">
    <source>
        <dbReference type="ARBA" id="ARBA00001947"/>
    </source>
</evidence>
<evidence type="ECO:0000259" key="15">
    <source>
        <dbReference type="PROSITE" id="PS50089"/>
    </source>
</evidence>
<dbReference type="EC" id="2.3.2.31" evidence="6"/>
<reference evidence="17" key="1">
    <citation type="submission" date="2019-10" db="EMBL/GenBank/DDBJ databases">
        <authorList>
            <person name="Zhang R."/>
            <person name="Pan Y."/>
            <person name="Wang J."/>
            <person name="Ma R."/>
            <person name="Yu S."/>
        </authorList>
    </citation>
    <scope>NUCLEOTIDE SEQUENCE</scope>
    <source>
        <strain evidence="17">LA-IB0</strain>
        <tissue evidence="17">Leaf</tissue>
    </source>
</reference>
<gene>
    <name evidence="17" type="ORF">BUALT_Bualt02G0049500</name>
</gene>
<evidence type="ECO:0000256" key="6">
    <source>
        <dbReference type="ARBA" id="ARBA00012251"/>
    </source>
</evidence>
<keyword evidence="18" id="KW-1185">Reference proteome</keyword>